<evidence type="ECO:0000313" key="2">
    <source>
        <dbReference type="EMBL" id="VAW99801.1"/>
    </source>
</evidence>
<organism evidence="2">
    <name type="scientific">hydrothermal vent metagenome</name>
    <dbReference type="NCBI Taxonomy" id="652676"/>
    <lineage>
        <taxon>unclassified sequences</taxon>
        <taxon>metagenomes</taxon>
        <taxon>ecological metagenomes</taxon>
    </lineage>
</organism>
<keyword evidence="1" id="KW-0812">Transmembrane</keyword>
<name>A0A3B1A6V7_9ZZZZ</name>
<gene>
    <name evidence="2" type="ORF">MNBD_GAMMA19-613</name>
</gene>
<proteinExistence type="predicted"/>
<protein>
    <recommendedName>
        <fullName evidence="3">DUF481 domain-containing protein</fullName>
    </recommendedName>
</protein>
<accession>A0A3B1A6V7</accession>
<dbReference type="Pfam" id="PF12094">
    <property type="entry name" value="DUF3570"/>
    <property type="match status" value="1"/>
</dbReference>
<evidence type="ECO:0000256" key="1">
    <source>
        <dbReference type="SAM" id="Phobius"/>
    </source>
</evidence>
<feature type="transmembrane region" description="Helical" evidence="1">
    <location>
        <begin position="29"/>
        <end position="49"/>
    </location>
</feature>
<feature type="non-terminal residue" evidence="2">
    <location>
        <position position="217"/>
    </location>
</feature>
<keyword evidence="1" id="KW-0472">Membrane</keyword>
<evidence type="ECO:0008006" key="3">
    <source>
        <dbReference type="Google" id="ProtNLM"/>
    </source>
</evidence>
<sequence length="217" mass="23571">MVQRVVQVVVVAVTKPSLAKTNQQTGSFRWGLVFAGVLGICVPLMAAVLPENRADIMYHAYSGGGLEVNGPSVLARKSIGKSTSVWGNYYVDTITSATIDVVTSASEYTEERTEKSLGADYLYDNTTLSLSYTNSVENDFNANAVNFGISQLMFGDLTTVTLGYAKGWDVITATGRPSLREEADRQKYKLGLSQVITKNLLIGLNFETITDEGFLNN</sequence>
<keyword evidence="1" id="KW-1133">Transmembrane helix</keyword>
<dbReference type="EMBL" id="UOFV01000188">
    <property type="protein sequence ID" value="VAW99801.1"/>
    <property type="molecule type" value="Genomic_DNA"/>
</dbReference>
<dbReference type="SUPFAM" id="SSF56935">
    <property type="entry name" value="Porins"/>
    <property type="match status" value="1"/>
</dbReference>
<reference evidence="2" key="1">
    <citation type="submission" date="2018-06" db="EMBL/GenBank/DDBJ databases">
        <authorList>
            <person name="Zhirakovskaya E."/>
        </authorList>
    </citation>
    <scope>NUCLEOTIDE SEQUENCE</scope>
</reference>
<dbReference type="AlphaFoldDB" id="A0A3B1A6V7"/>
<dbReference type="InterPro" id="IPR021953">
    <property type="entry name" value="DUF3570"/>
</dbReference>